<reference evidence="1 2" key="1">
    <citation type="journal article" date="2013" name="PLoS ONE">
        <title>Assembly-driven community genomics of a hypersaline microbial ecosystem.</title>
        <authorList>
            <person name="Podell S."/>
            <person name="Ugalde J.A."/>
            <person name="Narasingarao P."/>
            <person name="Banfield J.F."/>
            <person name="Heidelberg K.B."/>
            <person name="Allen E.E."/>
        </authorList>
    </citation>
    <scope>NUCLEOTIDE SEQUENCE [LARGE SCALE GENOMIC DNA]</scope>
    <source>
        <strain evidence="2">J07HQW1</strain>
    </source>
</reference>
<dbReference type="HOGENOM" id="CLU_3282802_0_0_2"/>
<proteinExistence type="predicted"/>
<sequence>MVTTDVPAKSVSENGGNAQAEYLLRGILAERRRQYRLHPD</sequence>
<dbReference type="EMBL" id="KE356560">
    <property type="protein sequence ID" value="ERG90990.1"/>
    <property type="molecule type" value="Genomic_DNA"/>
</dbReference>
<evidence type="ECO:0000313" key="1">
    <source>
        <dbReference type="EMBL" id="ERG90990.1"/>
    </source>
</evidence>
<evidence type="ECO:0000313" key="2">
    <source>
        <dbReference type="Proteomes" id="UP000030649"/>
    </source>
</evidence>
<dbReference type="STRING" id="1238424.J07HQW1_01021"/>
<dbReference type="Proteomes" id="UP000030649">
    <property type="component" value="Unassembled WGS sequence"/>
</dbReference>
<dbReference type="AlphaFoldDB" id="U1N387"/>
<protein>
    <submittedName>
        <fullName evidence="1">Uncharacterized protein</fullName>
    </submittedName>
</protein>
<organism evidence="1 2">
    <name type="scientific">Haloquadratum walsbyi J07HQW1</name>
    <dbReference type="NCBI Taxonomy" id="1238424"/>
    <lineage>
        <taxon>Archaea</taxon>
        <taxon>Methanobacteriati</taxon>
        <taxon>Methanobacteriota</taxon>
        <taxon>Stenosarchaea group</taxon>
        <taxon>Halobacteria</taxon>
        <taxon>Halobacteriales</taxon>
        <taxon>Haloferacaceae</taxon>
        <taxon>Haloquadratum</taxon>
    </lineage>
</organism>
<name>U1N387_9EURY</name>
<gene>
    <name evidence="1" type="ORF">J07HQW1_01021</name>
</gene>
<accession>U1N387</accession>